<accession>X6MUU1</accession>
<reference evidence="1 2" key="1">
    <citation type="journal article" date="2013" name="Curr. Biol.">
        <title>The Genome of the Foraminiferan Reticulomyxa filosa.</title>
        <authorList>
            <person name="Glockner G."/>
            <person name="Hulsmann N."/>
            <person name="Schleicher M."/>
            <person name="Noegel A.A."/>
            <person name="Eichinger L."/>
            <person name="Gallinger C."/>
            <person name="Pawlowski J."/>
            <person name="Sierra R."/>
            <person name="Euteneuer U."/>
            <person name="Pillet L."/>
            <person name="Moustafa A."/>
            <person name="Platzer M."/>
            <person name="Groth M."/>
            <person name="Szafranski K."/>
            <person name="Schliwa M."/>
        </authorList>
    </citation>
    <scope>NUCLEOTIDE SEQUENCE [LARGE SCALE GENOMIC DNA]</scope>
</reference>
<sequence>MFGPIQLVKVEAKKSRDNNTAEYVIEKLTVVVQMKSTSTQKWLYLQKKGVNNSAIALASSITDTSGNYVIKFDESASAPYANSKTFPSNTFIYAPKQSFSPFLNDVSAGTYELVVKTNNNANIDKTSVLSWCMIIQFRKLPRIVSTFFVDMSTATDNTYTHSCSPYSTLAVDENGSLLMNRTNSGDTNTDLHQFLNSSCPGLYHNNTIRACLKAISLFFVLFFFLLKKKNDSRALDPNTRYFYTCEFVVFDLNATSTSCHDLSSADTQASLNLLALSKGSQSDLPSEIYWSSPFYMQANQHMNWFPNQTFALKFIPWFMHSKINNVYFHTCISKNAVKSPSIYSGMVSTYFYGFDWKV</sequence>
<keyword evidence="2" id="KW-1185">Reference proteome</keyword>
<evidence type="ECO:0000313" key="2">
    <source>
        <dbReference type="Proteomes" id="UP000023152"/>
    </source>
</evidence>
<dbReference type="EMBL" id="ASPP01017059">
    <property type="protein sequence ID" value="ETO17232.1"/>
    <property type="molecule type" value="Genomic_DNA"/>
</dbReference>
<dbReference type="Proteomes" id="UP000023152">
    <property type="component" value="Unassembled WGS sequence"/>
</dbReference>
<protein>
    <submittedName>
        <fullName evidence="1">Uncharacterized protein</fullName>
    </submittedName>
</protein>
<organism evidence="1 2">
    <name type="scientific">Reticulomyxa filosa</name>
    <dbReference type="NCBI Taxonomy" id="46433"/>
    <lineage>
        <taxon>Eukaryota</taxon>
        <taxon>Sar</taxon>
        <taxon>Rhizaria</taxon>
        <taxon>Retaria</taxon>
        <taxon>Foraminifera</taxon>
        <taxon>Monothalamids</taxon>
        <taxon>Reticulomyxidae</taxon>
        <taxon>Reticulomyxa</taxon>
    </lineage>
</organism>
<proteinExistence type="predicted"/>
<comment type="caution">
    <text evidence="1">The sequence shown here is derived from an EMBL/GenBank/DDBJ whole genome shotgun (WGS) entry which is preliminary data.</text>
</comment>
<dbReference type="AlphaFoldDB" id="X6MUU1"/>
<gene>
    <name evidence="1" type="ORF">RFI_20096</name>
</gene>
<name>X6MUU1_RETFI</name>
<evidence type="ECO:0000313" key="1">
    <source>
        <dbReference type="EMBL" id="ETO17232.1"/>
    </source>
</evidence>